<dbReference type="GO" id="GO:0016887">
    <property type="term" value="F:ATP hydrolysis activity"/>
    <property type="evidence" value="ECO:0007669"/>
    <property type="project" value="InterPro"/>
</dbReference>
<dbReference type="PANTHER" id="PTHR24220">
    <property type="entry name" value="IMPORT ATP-BINDING PROTEIN"/>
    <property type="match status" value="1"/>
</dbReference>
<keyword evidence="1" id="KW-0813">Transport</keyword>
<dbReference type="GO" id="GO:0005524">
    <property type="term" value="F:ATP binding"/>
    <property type="evidence" value="ECO:0007669"/>
    <property type="project" value="UniProtKB-KW"/>
</dbReference>
<dbReference type="InterPro" id="IPR003439">
    <property type="entry name" value="ABC_transporter-like_ATP-bd"/>
</dbReference>
<dbReference type="AlphaFoldDB" id="A0A6S6UAF7"/>
<evidence type="ECO:0000256" key="1">
    <source>
        <dbReference type="ARBA" id="ARBA00022448"/>
    </source>
</evidence>
<evidence type="ECO:0000256" key="2">
    <source>
        <dbReference type="ARBA" id="ARBA00022741"/>
    </source>
</evidence>
<sequence length="229" mass="25058">MMSDVMMIQIENLYRTFHHAGNEVPVLKDINLNIQEGECVILKGVSGSGKTSLLSLIAGLDKPSSGKVLIEGEPISKLPDLFASELRAKKIGMIFQHFNLFDHLSVEENVTIPLIPSGLQMNEIELKVDNALTLANIAHKKEAEASRLSGGEKQRTAIARALVANPNIILCDEPTANLDRDNSLLFIEILKELHALGKTIVIATHDPLFDTLSFKSTIIPMVDGQIVES</sequence>
<dbReference type="Gene3D" id="3.40.50.300">
    <property type="entry name" value="P-loop containing nucleotide triphosphate hydrolases"/>
    <property type="match status" value="1"/>
</dbReference>
<dbReference type="SUPFAM" id="SSF52540">
    <property type="entry name" value="P-loop containing nucleoside triphosphate hydrolases"/>
    <property type="match status" value="1"/>
</dbReference>
<dbReference type="SMART" id="SM00382">
    <property type="entry name" value="AAA"/>
    <property type="match status" value="1"/>
</dbReference>
<protein>
    <submittedName>
        <fullName evidence="5">ABC transporter ATP-binding protein</fullName>
    </submittedName>
</protein>
<dbReference type="InterPro" id="IPR003593">
    <property type="entry name" value="AAA+_ATPase"/>
</dbReference>
<accession>A0A6S6UAF7</accession>
<organism evidence="5">
    <name type="scientific">uncultured Sulfurovum sp</name>
    <dbReference type="NCBI Taxonomy" id="269237"/>
    <lineage>
        <taxon>Bacteria</taxon>
        <taxon>Pseudomonadati</taxon>
        <taxon>Campylobacterota</taxon>
        <taxon>Epsilonproteobacteria</taxon>
        <taxon>Campylobacterales</taxon>
        <taxon>Sulfurovaceae</taxon>
        <taxon>Sulfurovum</taxon>
        <taxon>environmental samples</taxon>
    </lineage>
</organism>
<dbReference type="EMBL" id="CACVAS010000117">
    <property type="protein sequence ID" value="CAA6823699.1"/>
    <property type="molecule type" value="Genomic_DNA"/>
</dbReference>
<dbReference type="GO" id="GO:0005886">
    <property type="term" value="C:plasma membrane"/>
    <property type="evidence" value="ECO:0007669"/>
    <property type="project" value="TreeGrafter"/>
</dbReference>
<dbReference type="PANTHER" id="PTHR24220:SF86">
    <property type="entry name" value="ABC TRANSPORTER ABCH.1"/>
    <property type="match status" value="1"/>
</dbReference>
<gene>
    <name evidence="5" type="ORF">HELGO_WM968</name>
</gene>
<proteinExistence type="predicted"/>
<name>A0A6S6UAF7_9BACT</name>
<evidence type="ECO:0000256" key="3">
    <source>
        <dbReference type="ARBA" id="ARBA00022840"/>
    </source>
</evidence>
<dbReference type="InterPro" id="IPR015854">
    <property type="entry name" value="ABC_transpr_LolD-like"/>
</dbReference>
<feature type="domain" description="ABC transporter" evidence="4">
    <location>
        <begin position="8"/>
        <end position="229"/>
    </location>
</feature>
<reference evidence="5" key="1">
    <citation type="submission" date="2020-01" db="EMBL/GenBank/DDBJ databases">
        <authorList>
            <person name="Meier V. D."/>
            <person name="Meier V D."/>
        </authorList>
    </citation>
    <scope>NUCLEOTIDE SEQUENCE</scope>
    <source>
        <strain evidence="5">HLG_WM_MAG_01</strain>
    </source>
</reference>
<dbReference type="InterPro" id="IPR027417">
    <property type="entry name" value="P-loop_NTPase"/>
</dbReference>
<evidence type="ECO:0000313" key="5">
    <source>
        <dbReference type="EMBL" id="CAA6823699.1"/>
    </source>
</evidence>
<keyword evidence="2" id="KW-0547">Nucleotide-binding</keyword>
<dbReference type="Pfam" id="PF00005">
    <property type="entry name" value="ABC_tran"/>
    <property type="match status" value="1"/>
</dbReference>
<dbReference type="GO" id="GO:0022857">
    <property type="term" value="F:transmembrane transporter activity"/>
    <property type="evidence" value="ECO:0007669"/>
    <property type="project" value="TreeGrafter"/>
</dbReference>
<dbReference type="CDD" id="cd03255">
    <property type="entry name" value="ABC_MJ0796_LolCDE_FtsE"/>
    <property type="match status" value="1"/>
</dbReference>
<dbReference type="PROSITE" id="PS50893">
    <property type="entry name" value="ABC_TRANSPORTER_2"/>
    <property type="match status" value="1"/>
</dbReference>
<keyword evidence="3 5" id="KW-0067">ATP-binding</keyword>
<dbReference type="InterPro" id="IPR017911">
    <property type="entry name" value="MacB-like_ATP-bd"/>
</dbReference>
<evidence type="ECO:0000259" key="4">
    <source>
        <dbReference type="PROSITE" id="PS50893"/>
    </source>
</evidence>